<dbReference type="OrthoDB" id="9768323at2"/>
<dbReference type="Proteomes" id="UP000426444">
    <property type="component" value="Chromosome"/>
</dbReference>
<feature type="domain" description="Hydantoinase/oxoprolinase N-terminal" evidence="2">
    <location>
        <begin position="3"/>
        <end position="158"/>
    </location>
</feature>
<protein>
    <submittedName>
        <fullName evidence="3">Hydantoinase/oxoprolinase family protein</fullName>
    </submittedName>
</protein>
<dbReference type="RefSeq" id="WP_156203335.1">
    <property type="nucleotide sequence ID" value="NZ_CP046457.1"/>
</dbReference>
<reference evidence="4" key="1">
    <citation type="journal article" date="2019" name="Microbiology">
        <title>Complete Genome Sequence of an Uncultured Bacterium of the Candidate Phylum Bipolaricaulota.</title>
        <authorList>
            <person name="Kadnikov V.V."/>
            <person name="Mardanov A.V."/>
            <person name="Beletsky A.V."/>
            <person name="Frank Y.A."/>
            <person name="Karnachuk O.V."/>
            <person name="Ravin N.V."/>
        </authorList>
    </citation>
    <scope>NUCLEOTIDE SEQUENCE [LARGE SCALE GENOMIC DNA]</scope>
</reference>
<dbReference type="SUPFAM" id="SSF53067">
    <property type="entry name" value="Actin-like ATPase domain"/>
    <property type="match status" value="2"/>
</dbReference>
<dbReference type="AlphaFoldDB" id="A0A6I6D9B3"/>
<accession>A0A6I6D9B3</accession>
<dbReference type="InterPro" id="IPR008040">
    <property type="entry name" value="Hydant_A_N"/>
</dbReference>
<dbReference type="InterPro" id="IPR002821">
    <property type="entry name" value="Hydantoinase_A"/>
</dbReference>
<evidence type="ECO:0000313" key="3">
    <source>
        <dbReference type="EMBL" id="QGT99435.1"/>
    </source>
</evidence>
<dbReference type="InterPro" id="IPR045079">
    <property type="entry name" value="Oxoprolinase-like"/>
</dbReference>
<gene>
    <name evidence="3" type="ORF">SYNTR_0842</name>
</gene>
<dbReference type="PANTHER" id="PTHR11365">
    <property type="entry name" value="5-OXOPROLINASE RELATED"/>
    <property type="match status" value="1"/>
</dbReference>
<dbReference type="EMBL" id="CP046457">
    <property type="protein sequence ID" value="QGT99435.1"/>
    <property type="molecule type" value="Genomic_DNA"/>
</dbReference>
<dbReference type="GO" id="GO:0005829">
    <property type="term" value="C:cytosol"/>
    <property type="evidence" value="ECO:0007669"/>
    <property type="project" value="TreeGrafter"/>
</dbReference>
<sequence>MLIGIDVGGTFTDGVLFDNKSVKKTVKNPTDNQNLQTTLFFVLDELLKSCNPKDIKRVVISTTLITNIIATQSGEKTALILIPGRGLPYSYFNFFKKTFFLSGGIDFRGRVYEKIKEEEVIEIVDKIRADGIKNIAVVSKFSNRNASFENKIKQIINDKYSDAKVITGNEVAGPLNFARRAVTTYYTAMTNFQWNAFVDDLQKAFQERNLNAKIEILKADGGTMSIQNARKRPCETIFSGPAASTMGAIATTMDSKNSIVVDIGGTTSDIALLIEGDPLYASKGARINEKYTHINSFAVRSINLGGDSAITIKNDDILVGPERKGPAACFNGPCPTTTDAFNLRYKLDIGNMHLSEESLRKLAEQLGIDILEVCDKVIAKVINELTFAINNMFKEWETEPAYRIWEILNKKQFIPEQIVGIGAAANAIIPVVADNMGIDYEINQHSSVANALGACLSRPTIGFNMHLDTENKKYVIDLDGYTGKLKNVNNIQLEDAKKIAYEYLQYIADQNDVTGYATNAEFYLEEQFNMIRNWDRVGKIFEIGIQIKPGLINEFTGVK</sequence>
<evidence type="ECO:0000313" key="4">
    <source>
        <dbReference type="Proteomes" id="UP000426444"/>
    </source>
</evidence>
<dbReference type="InterPro" id="IPR043129">
    <property type="entry name" value="ATPase_NBD"/>
</dbReference>
<organism evidence="3 4">
    <name type="scientific">Candidatus Syntrophocurvum alkaliphilum</name>
    <dbReference type="NCBI Taxonomy" id="2293317"/>
    <lineage>
        <taxon>Bacteria</taxon>
        <taxon>Bacillati</taxon>
        <taxon>Bacillota</taxon>
        <taxon>Clostridia</taxon>
        <taxon>Eubacteriales</taxon>
        <taxon>Syntrophomonadaceae</taxon>
        <taxon>Candidatus Syntrophocurvum</taxon>
    </lineage>
</organism>
<proteinExistence type="predicted"/>
<dbReference type="Pfam" id="PF05378">
    <property type="entry name" value="Hydant_A_N"/>
    <property type="match status" value="1"/>
</dbReference>
<name>A0A6I6D9B3_9FIRM</name>
<dbReference type="PANTHER" id="PTHR11365:SF2">
    <property type="entry name" value="5-OXOPROLINASE"/>
    <property type="match status" value="1"/>
</dbReference>
<dbReference type="Pfam" id="PF01968">
    <property type="entry name" value="Hydantoinase_A"/>
    <property type="match status" value="1"/>
</dbReference>
<evidence type="ECO:0000259" key="1">
    <source>
        <dbReference type="Pfam" id="PF01968"/>
    </source>
</evidence>
<dbReference type="GO" id="GO:0006749">
    <property type="term" value="P:glutathione metabolic process"/>
    <property type="evidence" value="ECO:0007669"/>
    <property type="project" value="TreeGrafter"/>
</dbReference>
<feature type="domain" description="Hydantoinase A/oxoprolinase" evidence="1">
    <location>
        <begin position="180"/>
        <end position="459"/>
    </location>
</feature>
<dbReference type="GO" id="GO:0017168">
    <property type="term" value="F:5-oxoprolinase (ATP-hydrolyzing) activity"/>
    <property type="evidence" value="ECO:0007669"/>
    <property type="project" value="TreeGrafter"/>
</dbReference>
<keyword evidence="4" id="KW-1185">Reference proteome</keyword>
<evidence type="ECO:0000259" key="2">
    <source>
        <dbReference type="Pfam" id="PF05378"/>
    </source>
</evidence>
<dbReference type="KEGG" id="salq:SYNTR_0842"/>